<keyword evidence="5 7" id="KW-0460">Magnesium</keyword>
<dbReference type="CDD" id="cd00412">
    <property type="entry name" value="pyrophosphatase"/>
    <property type="match status" value="1"/>
</dbReference>
<evidence type="ECO:0000256" key="2">
    <source>
        <dbReference type="ARBA" id="ARBA00022490"/>
    </source>
</evidence>
<dbReference type="FunFam" id="3.90.80.10:FF:000003">
    <property type="entry name" value="Inorganic pyrophosphatase"/>
    <property type="match status" value="1"/>
</dbReference>
<reference evidence="8" key="1">
    <citation type="submission" date="2022-11" db="EMBL/GenBank/DDBJ databases">
        <title>Genomic comparisons reveal selection pressure and functional variation between nutritional endosymbionts of cave-adapted and epigean Hawaiian planthoppers.</title>
        <authorList>
            <person name="Gossett J.M."/>
            <person name="Porter M.L."/>
            <person name="Vasquez Y."/>
            <person name="Bennett G.M."/>
            <person name="Chong R.A."/>
        </authorList>
    </citation>
    <scope>NUCLEOTIDE SEQUENCE</scope>
    <source>
        <strain evidence="8">OPOL2</strain>
    </source>
</reference>
<dbReference type="EC" id="3.6.1.1" evidence="7"/>
<dbReference type="Proteomes" id="UP001214992">
    <property type="component" value="Chromosome"/>
</dbReference>
<keyword evidence="2 7" id="KW-0963">Cytoplasm</keyword>
<organism evidence="8 9">
    <name type="scientific">Candidatus Purcelliella pentastirinorum</name>
    <dbReference type="NCBI Taxonomy" id="472834"/>
    <lineage>
        <taxon>Bacteria</taxon>
        <taxon>Pseudomonadati</taxon>
        <taxon>Pseudomonadota</taxon>
        <taxon>Gammaproteobacteria</taxon>
        <taxon>Enterobacterales</taxon>
        <taxon>Enterobacteriaceae</taxon>
        <taxon>Candidatus Purcelliella</taxon>
    </lineage>
</organism>
<keyword evidence="4 7" id="KW-0378">Hydrolase</keyword>
<feature type="binding site" evidence="7">
    <location>
        <position position="71"/>
    </location>
    <ligand>
        <name>Mg(2+)</name>
        <dbReference type="ChEBI" id="CHEBI:18420"/>
        <label>2</label>
    </ligand>
</feature>
<comment type="subunit">
    <text evidence="7">Homohexamer.</text>
</comment>
<dbReference type="NCBIfam" id="NF002317">
    <property type="entry name" value="PRK01250.1"/>
    <property type="match status" value="1"/>
</dbReference>
<dbReference type="PANTHER" id="PTHR10286">
    <property type="entry name" value="INORGANIC PYROPHOSPHATASE"/>
    <property type="match status" value="1"/>
</dbReference>
<dbReference type="EMBL" id="CP110496">
    <property type="protein sequence ID" value="WDI78753.1"/>
    <property type="molecule type" value="Genomic_DNA"/>
</dbReference>
<evidence type="ECO:0000256" key="6">
    <source>
        <dbReference type="ARBA" id="ARBA00047820"/>
    </source>
</evidence>
<feature type="binding site" evidence="7">
    <location>
        <position position="71"/>
    </location>
    <ligand>
        <name>Mg(2+)</name>
        <dbReference type="ChEBI" id="CHEBI:18420"/>
        <label>1</label>
    </ligand>
</feature>
<dbReference type="GO" id="GO:0004427">
    <property type="term" value="F:inorganic diphosphate phosphatase activity"/>
    <property type="evidence" value="ECO:0007669"/>
    <property type="project" value="UniProtKB-UniRule"/>
</dbReference>
<gene>
    <name evidence="7 8" type="primary">ppa</name>
    <name evidence="8" type="ORF">ONB71_02350</name>
</gene>
<evidence type="ECO:0000256" key="4">
    <source>
        <dbReference type="ARBA" id="ARBA00022801"/>
    </source>
</evidence>
<dbReference type="Pfam" id="PF00719">
    <property type="entry name" value="Pyrophosphatase"/>
    <property type="match status" value="1"/>
</dbReference>
<dbReference type="InterPro" id="IPR008162">
    <property type="entry name" value="Pyrophosphatase"/>
</dbReference>
<feature type="binding site" evidence="7">
    <location>
        <position position="103"/>
    </location>
    <ligand>
        <name>Mg(2+)</name>
        <dbReference type="ChEBI" id="CHEBI:18420"/>
        <label>1</label>
    </ligand>
</feature>
<dbReference type="GO" id="GO:0000287">
    <property type="term" value="F:magnesium ion binding"/>
    <property type="evidence" value="ECO:0007669"/>
    <property type="project" value="UniProtKB-UniRule"/>
</dbReference>
<evidence type="ECO:0000256" key="1">
    <source>
        <dbReference type="ARBA" id="ARBA00001946"/>
    </source>
</evidence>
<dbReference type="InterPro" id="IPR036649">
    <property type="entry name" value="Pyrophosphatase_sf"/>
</dbReference>
<dbReference type="PROSITE" id="PS00387">
    <property type="entry name" value="PPASE"/>
    <property type="match status" value="1"/>
</dbReference>
<accession>A0AAX3N8Q7</accession>
<proteinExistence type="inferred from homology"/>
<feature type="binding site" evidence="7">
    <location>
        <position position="56"/>
    </location>
    <ligand>
        <name>substrate</name>
    </ligand>
</feature>
<evidence type="ECO:0000313" key="8">
    <source>
        <dbReference type="EMBL" id="WDI78753.1"/>
    </source>
</evidence>
<keyword evidence="3 7" id="KW-0479">Metal-binding</keyword>
<protein>
    <recommendedName>
        <fullName evidence="7">Inorganic pyrophosphatase</fullName>
        <ecNumber evidence="7">3.6.1.1</ecNumber>
    </recommendedName>
    <alternativeName>
        <fullName evidence="7">Pyrophosphate phospho-hydrolase</fullName>
        <shortName evidence="7">PPase</shortName>
    </alternativeName>
</protein>
<comment type="cofactor">
    <cofactor evidence="1 7">
        <name>Mg(2+)</name>
        <dbReference type="ChEBI" id="CHEBI:18420"/>
    </cofactor>
</comment>
<dbReference type="GO" id="GO:0005737">
    <property type="term" value="C:cytoplasm"/>
    <property type="evidence" value="ECO:0007669"/>
    <property type="project" value="UniProtKB-SubCell"/>
</dbReference>
<dbReference type="RefSeq" id="WP_274360778.1">
    <property type="nucleotide sequence ID" value="NZ_CP110496.1"/>
</dbReference>
<dbReference type="AlphaFoldDB" id="A0AAX3N8Q7"/>
<feature type="binding site" evidence="7">
    <location>
        <position position="44"/>
    </location>
    <ligand>
        <name>substrate</name>
    </ligand>
</feature>
<comment type="similarity">
    <text evidence="7">Belongs to the PPase family.</text>
</comment>
<feature type="binding site" evidence="7">
    <location>
        <position position="66"/>
    </location>
    <ligand>
        <name>Mg(2+)</name>
        <dbReference type="ChEBI" id="CHEBI:18420"/>
        <label>1</label>
    </ligand>
</feature>
<evidence type="ECO:0000313" key="9">
    <source>
        <dbReference type="Proteomes" id="UP001214992"/>
    </source>
</evidence>
<name>A0AAX3N8Q7_9ENTR</name>
<sequence length="175" mass="20621">MSSNKKKNIKKKTNKINVVIEISANSNPIKYEMNKKYKTLYVDRIIYTPMFYPCNYGYIKNTLSLDGDPIDAMVITQYSLIPGCIINTRPIGLLKMEDESGEDFKIISVPTNKITNEYNNIKDINNLSDFTKNQIKHFFQHYKDLEKNKWVKIIGWMNVKFAKKEIKKAYIRYKK</sequence>
<comment type="catalytic activity">
    <reaction evidence="6 7">
        <text>diphosphate + H2O = 2 phosphate + H(+)</text>
        <dbReference type="Rhea" id="RHEA:24576"/>
        <dbReference type="ChEBI" id="CHEBI:15377"/>
        <dbReference type="ChEBI" id="CHEBI:15378"/>
        <dbReference type="ChEBI" id="CHEBI:33019"/>
        <dbReference type="ChEBI" id="CHEBI:43474"/>
        <dbReference type="EC" id="3.6.1.1"/>
    </reaction>
</comment>
<evidence type="ECO:0000256" key="3">
    <source>
        <dbReference type="ARBA" id="ARBA00022723"/>
    </source>
</evidence>
<feature type="binding site" evidence="7">
    <location>
        <position position="142"/>
    </location>
    <ligand>
        <name>substrate</name>
    </ligand>
</feature>
<feature type="binding site" evidence="7">
    <location>
        <position position="30"/>
    </location>
    <ligand>
        <name>substrate</name>
    </ligand>
</feature>
<dbReference type="Gene3D" id="3.90.80.10">
    <property type="entry name" value="Inorganic pyrophosphatase"/>
    <property type="match status" value="1"/>
</dbReference>
<evidence type="ECO:0000256" key="5">
    <source>
        <dbReference type="ARBA" id="ARBA00022842"/>
    </source>
</evidence>
<comment type="function">
    <text evidence="7">Catalyzes the hydrolysis of inorganic pyrophosphate (PPi) forming two phosphate ions.</text>
</comment>
<dbReference type="SUPFAM" id="SSF50324">
    <property type="entry name" value="Inorganic pyrophosphatase"/>
    <property type="match status" value="1"/>
</dbReference>
<comment type="subcellular location">
    <subcellularLocation>
        <location evidence="7">Cytoplasm</location>
    </subcellularLocation>
</comment>
<dbReference type="HAMAP" id="MF_00209">
    <property type="entry name" value="Inorganic_PPase"/>
    <property type="match status" value="1"/>
</dbReference>
<dbReference type="GO" id="GO:0006796">
    <property type="term" value="P:phosphate-containing compound metabolic process"/>
    <property type="evidence" value="ECO:0007669"/>
    <property type="project" value="InterPro"/>
</dbReference>
<evidence type="ECO:0000256" key="7">
    <source>
        <dbReference type="HAMAP-Rule" id="MF_00209"/>
    </source>
</evidence>